<keyword evidence="4" id="KW-1185">Reference proteome</keyword>
<protein>
    <recommendedName>
        <fullName evidence="2">IPT/TIG domain-containing protein</fullName>
    </recommendedName>
</protein>
<reference evidence="3 4" key="1">
    <citation type="submission" date="2019-09" db="EMBL/GenBank/DDBJ databases">
        <title>Chitinophaga ginsengihumi sp. nov., isolated from soil of ginseng rhizosphere.</title>
        <authorList>
            <person name="Lee J."/>
        </authorList>
    </citation>
    <scope>NUCLEOTIDE SEQUENCE [LARGE SCALE GENOMIC DNA]</scope>
    <source>
        <strain evidence="3 4">BN140078</strain>
    </source>
</reference>
<comment type="caution">
    <text evidence="3">The sequence shown here is derived from an EMBL/GenBank/DDBJ whole genome shotgun (WGS) entry which is preliminary data.</text>
</comment>
<evidence type="ECO:0000313" key="4">
    <source>
        <dbReference type="Proteomes" id="UP000324611"/>
    </source>
</evidence>
<dbReference type="SUPFAM" id="SSF81296">
    <property type="entry name" value="E set domains"/>
    <property type="match status" value="1"/>
</dbReference>
<organism evidence="3 4">
    <name type="scientific">Chitinophaga agrisoli</name>
    <dbReference type="NCBI Taxonomy" id="2607653"/>
    <lineage>
        <taxon>Bacteria</taxon>
        <taxon>Pseudomonadati</taxon>
        <taxon>Bacteroidota</taxon>
        <taxon>Chitinophagia</taxon>
        <taxon>Chitinophagales</taxon>
        <taxon>Chitinophagaceae</taxon>
        <taxon>Chitinophaga</taxon>
    </lineage>
</organism>
<proteinExistence type="predicted"/>
<evidence type="ECO:0000313" key="3">
    <source>
        <dbReference type="EMBL" id="KAA2238844.1"/>
    </source>
</evidence>
<sequence>MPCFYPQAIKKATLCIALLSTLFFVPSHTDASVSSGPDHHADNAGVMFREAVITTFFPGQGYVGDSITLVGSGLSNVMIVTIARRAAGFRIVSDAMIRAEVPPDGVNTFMIQVQGPGAFYSIGGFTYLGVNPNSGLTSSPY</sequence>
<reference evidence="3 4" key="2">
    <citation type="submission" date="2019-09" db="EMBL/GenBank/DDBJ databases">
        <authorList>
            <person name="Jin C."/>
        </authorList>
    </citation>
    <scope>NUCLEOTIDE SEQUENCE [LARGE SCALE GENOMIC DNA]</scope>
    <source>
        <strain evidence="3 4">BN140078</strain>
    </source>
</reference>
<dbReference type="Pfam" id="PF01833">
    <property type="entry name" value="TIG"/>
    <property type="match status" value="1"/>
</dbReference>
<dbReference type="Proteomes" id="UP000324611">
    <property type="component" value="Unassembled WGS sequence"/>
</dbReference>
<dbReference type="InterPro" id="IPR002909">
    <property type="entry name" value="IPT_dom"/>
</dbReference>
<evidence type="ECO:0000256" key="1">
    <source>
        <dbReference type="SAM" id="SignalP"/>
    </source>
</evidence>
<feature type="chain" id="PRO_5022692712" description="IPT/TIG domain-containing protein" evidence="1">
    <location>
        <begin position="32"/>
        <end position="141"/>
    </location>
</feature>
<accession>A0A5B2VIV7</accession>
<gene>
    <name evidence="3" type="ORF">F0L74_21760</name>
</gene>
<name>A0A5B2VIV7_9BACT</name>
<feature type="signal peptide" evidence="1">
    <location>
        <begin position="1"/>
        <end position="31"/>
    </location>
</feature>
<dbReference type="EMBL" id="VUOC01000004">
    <property type="protein sequence ID" value="KAA2238844.1"/>
    <property type="molecule type" value="Genomic_DNA"/>
</dbReference>
<evidence type="ECO:0000259" key="2">
    <source>
        <dbReference type="Pfam" id="PF01833"/>
    </source>
</evidence>
<dbReference type="AlphaFoldDB" id="A0A5B2VIV7"/>
<feature type="domain" description="IPT/TIG" evidence="2">
    <location>
        <begin position="52"/>
        <end position="127"/>
    </location>
</feature>
<dbReference type="Gene3D" id="2.60.40.10">
    <property type="entry name" value="Immunoglobulins"/>
    <property type="match status" value="1"/>
</dbReference>
<dbReference type="InterPro" id="IPR013783">
    <property type="entry name" value="Ig-like_fold"/>
</dbReference>
<keyword evidence="1" id="KW-0732">Signal</keyword>
<dbReference type="InterPro" id="IPR014756">
    <property type="entry name" value="Ig_E-set"/>
</dbReference>